<dbReference type="Proteomes" id="UP000649955">
    <property type="component" value="Unassembled WGS sequence"/>
</dbReference>
<comment type="caution">
    <text evidence="3">The sequence shown here is derived from an EMBL/GenBank/DDBJ whole genome shotgun (WGS) entry which is preliminary data.</text>
</comment>
<protein>
    <submittedName>
        <fullName evidence="3">SGNH hydrolase</fullName>
    </submittedName>
</protein>
<dbReference type="PANTHER" id="PTHR43784:SF2">
    <property type="entry name" value="GDSL-LIKE LIPASE_ACYLHYDROLASE, PUTATIVE (AFU_ORTHOLOGUE AFUA_2G00820)-RELATED"/>
    <property type="match status" value="1"/>
</dbReference>
<dbReference type="InterPro" id="IPR036514">
    <property type="entry name" value="SGNH_hydro_sf"/>
</dbReference>
<keyword evidence="4" id="KW-1185">Reference proteome</keyword>
<dbReference type="PROSITE" id="PS51318">
    <property type="entry name" value="TAT"/>
    <property type="match status" value="1"/>
</dbReference>
<feature type="chain" id="PRO_5046107732" evidence="1">
    <location>
        <begin position="31"/>
        <end position="422"/>
    </location>
</feature>
<gene>
    <name evidence="3" type="ORF">GCM10017567_35780</name>
</gene>
<dbReference type="InterPro" id="IPR013830">
    <property type="entry name" value="SGNH_hydro"/>
</dbReference>
<dbReference type="EMBL" id="BNAW01000013">
    <property type="protein sequence ID" value="GHG14623.1"/>
    <property type="molecule type" value="Genomic_DNA"/>
</dbReference>
<evidence type="ECO:0000259" key="2">
    <source>
        <dbReference type="Pfam" id="PF13472"/>
    </source>
</evidence>
<evidence type="ECO:0000313" key="3">
    <source>
        <dbReference type="EMBL" id="GHG14623.1"/>
    </source>
</evidence>
<dbReference type="RefSeq" id="WP_191311353.1">
    <property type="nucleotide sequence ID" value="NZ_BNAW01000013.1"/>
</dbReference>
<dbReference type="SUPFAM" id="SSF52266">
    <property type="entry name" value="SGNH hydrolase"/>
    <property type="match status" value="1"/>
</dbReference>
<dbReference type="PANTHER" id="PTHR43784">
    <property type="entry name" value="GDSL-LIKE LIPASE/ACYLHYDROLASE, PUTATIVE (AFU_ORTHOLOGUE AFUA_2G00820)-RELATED"/>
    <property type="match status" value="1"/>
</dbReference>
<dbReference type="Gene3D" id="3.40.50.1110">
    <property type="entry name" value="SGNH hydrolase"/>
    <property type="match status" value="1"/>
</dbReference>
<proteinExistence type="predicted"/>
<accession>A0ABQ3KGH8</accession>
<keyword evidence="3" id="KW-0378">Hydrolase</keyword>
<dbReference type="InterPro" id="IPR053140">
    <property type="entry name" value="GDSL_Rv0518-like"/>
</dbReference>
<dbReference type="InterPro" id="IPR006311">
    <property type="entry name" value="TAT_signal"/>
</dbReference>
<name>A0ABQ3KGH8_9PSEU</name>
<keyword evidence="1" id="KW-0732">Signal</keyword>
<organism evidence="3 4">
    <name type="scientific">Amycolatopsis bullii</name>
    <dbReference type="NCBI Taxonomy" id="941987"/>
    <lineage>
        <taxon>Bacteria</taxon>
        <taxon>Bacillati</taxon>
        <taxon>Actinomycetota</taxon>
        <taxon>Actinomycetes</taxon>
        <taxon>Pseudonocardiales</taxon>
        <taxon>Pseudonocardiaceae</taxon>
        <taxon>Amycolatopsis</taxon>
    </lineage>
</organism>
<evidence type="ECO:0000256" key="1">
    <source>
        <dbReference type="SAM" id="SignalP"/>
    </source>
</evidence>
<evidence type="ECO:0000313" key="4">
    <source>
        <dbReference type="Proteomes" id="UP000649955"/>
    </source>
</evidence>
<sequence length="422" mass="43688">MKLSRRSWFAAVAALTLGAAGAVPATTAYAGTSAGDHWVATWTSMPQLTEASNMPPAPYTQGSQVMADTTLRQTLHVSVGGSRFRLHLNNVFGGAVLPITAASVAVPAGGAAGVSGIQAGSAKAVTFGGQKSVTVATGREALSDPLDITVASGANLTVTLYLAKGQASSRITSHPGSRTTSYLMKGNHLTDTTLAGTTRVDHWYFLSGLDVWAPERAGAVVLLGDSLTDGRGSTTNGNDRWPDALFTRLQKQGATANVAVVNEAAGGNAVLSGGLGPTAVSRFDRDVLSQSGVKWLVVFEGVNDLGGNGSPQTAASLIAAYRQFITKAHAAGIKVSGATITPFGGNSYDNAARTHEAARQTVNSWIRTSNEFDAVADFDQAVRDPANPRRLRSAYDSGDHLHLNPAGYLALADAVPTTLVTR</sequence>
<feature type="domain" description="SGNH hydrolase-type esterase" evidence="2">
    <location>
        <begin position="222"/>
        <end position="408"/>
    </location>
</feature>
<dbReference type="CDD" id="cd01830">
    <property type="entry name" value="XynE_like"/>
    <property type="match status" value="1"/>
</dbReference>
<feature type="signal peptide" evidence="1">
    <location>
        <begin position="1"/>
        <end position="30"/>
    </location>
</feature>
<reference evidence="4" key="1">
    <citation type="journal article" date="2019" name="Int. J. Syst. Evol. Microbiol.">
        <title>The Global Catalogue of Microorganisms (GCM) 10K type strain sequencing project: providing services to taxonomists for standard genome sequencing and annotation.</title>
        <authorList>
            <consortium name="The Broad Institute Genomics Platform"/>
            <consortium name="The Broad Institute Genome Sequencing Center for Infectious Disease"/>
            <person name="Wu L."/>
            <person name="Ma J."/>
        </authorList>
    </citation>
    <scope>NUCLEOTIDE SEQUENCE [LARGE SCALE GENOMIC DNA]</scope>
    <source>
        <strain evidence="4">CGMCC 4.7680</strain>
    </source>
</reference>
<dbReference type="Pfam" id="PF13472">
    <property type="entry name" value="Lipase_GDSL_2"/>
    <property type="match status" value="1"/>
</dbReference>
<dbReference type="GO" id="GO:0016787">
    <property type="term" value="F:hydrolase activity"/>
    <property type="evidence" value="ECO:0007669"/>
    <property type="project" value="UniProtKB-KW"/>
</dbReference>